<dbReference type="OMA" id="HEVMNRT"/>
<dbReference type="PROSITE" id="PS50802">
    <property type="entry name" value="OTU"/>
    <property type="match status" value="1"/>
</dbReference>
<dbReference type="PANTHER" id="PTHR12419:SF7">
    <property type="entry name" value="OTU DOMAIN-CONTAINING PROTEIN 3"/>
    <property type="match status" value="1"/>
</dbReference>
<dbReference type="InterPro" id="IPR003323">
    <property type="entry name" value="OTU_dom"/>
</dbReference>
<feature type="region of interest" description="Disordered" evidence="1">
    <location>
        <begin position="1"/>
        <end position="34"/>
    </location>
</feature>
<dbReference type="EnsemblMetazoa" id="OVOC11233.1">
    <property type="protein sequence ID" value="OVOC11233.1"/>
    <property type="gene ID" value="WBGene00248042"/>
</dbReference>
<protein>
    <submittedName>
        <fullName evidence="3">OTU domain-containing protein</fullName>
    </submittedName>
</protein>
<sequence length="410" mass="45822">MARKKEYDGMTTDASSTTSSSGKRISKNNMPNDAQCKMDINRLNTISKRKEILTSVAYYQAAYPETSVRNVYDVADLRAQLGSFGLTVRDIPGDGNCLFRALGDQLDGHTGNHLKHRLDTVRYMINHRSHFEPFIDVPFDRYINDLSRPGTYAGQDALVAFARLHEVNIIIHQLNRPLWKIQGSEDSNAPEVHLSYHNGEHYSSVRRFGDIANTPAGIRILVPTTVPCCTSHSVYTSTKPITSKASSGNLQQSVSKLRKNNSDASSEGTFHTYLYGEDDFTTLVHEVMNRTGCRDATLAAEALIENSRDLDQTVDYLLSVALFVAPGDDGNLSKSKNQSDMEMTSEKHRISKGRNTEDIDRRCTIPARPNDAAIELIASEQKKKSERKQADDSMSENHLNMQGDLRFLTL</sequence>
<dbReference type="GO" id="GO:0004843">
    <property type="term" value="F:cysteine-type deubiquitinase activity"/>
    <property type="evidence" value="ECO:0007669"/>
    <property type="project" value="TreeGrafter"/>
</dbReference>
<dbReference type="SUPFAM" id="SSF54001">
    <property type="entry name" value="Cysteine proteinases"/>
    <property type="match status" value="1"/>
</dbReference>
<feature type="compositionally biased region" description="Basic and acidic residues" evidence="1">
    <location>
        <begin position="344"/>
        <end position="354"/>
    </location>
</feature>
<feature type="region of interest" description="Disordered" evidence="1">
    <location>
        <begin position="380"/>
        <end position="403"/>
    </location>
</feature>
<dbReference type="Pfam" id="PF02338">
    <property type="entry name" value="OTU"/>
    <property type="match status" value="1"/>
</dbReference>
<dbReference type="GO" id="GO:0016579">
    <property type="term" value="P:protein deubiquitination"/>
    <property type="evidence" value="ECO:0007669"/>
    <property type="project" value="TreeGrafter"/>
</dbReference>
<dbReference type="PANTHER" id="PTHR12419">
    <property type="entry name" value="OTU DOMAIN CONTAINING PROTEIN"/>
    <property type="match status" value="1"/>
</dbReference>
<evidence type="ECO:0000259" key="2">
    <source>
        <dbReference type="PROSITE" id="PS50802"/>
    </source>
</evidence>
<feature type="region of interest" description="Disordered" evidence="1">
    <location>
        <begin position="329"/>
        <end position="354"/>
    </location>
</feature>
<proteinExistence type="predicted"/>
<dbReference type="Gene3D" id="3.90.70.80">
    <property type="match status" value="1"/>
</dbReference>
<evidence type="ECO:0000256" key="1">
    <source>
        <dbReference type="SAM" id="MobiDB-lite"/>
    </source>
</evidence>
<dbReference type="Proteomes" id="UP000024404">
    <property type="component" value="Unassembled WGS sequence"/>
</dbReference>
<name>A0A8R1TK73_ONCVO</name>
<reference evidence="3" key="2">
    <citation type="submission" date="2022-06" db="UniProtKB">
        <authorList>
            <consortium name="EnsemblMetazoa"/>
        </authorList>
    </citation>
    <scope>IDENTIFICATION</scope>
</reference>
<accession>A0A8R1TK73</accession>
<dbReference type="CDD" id="cd22770">
    <property type="entry name" value="OTU_OTUD3"/>
    <property type="match status" value="1"/>
</dbReference>
<feature type="domain" description="OTU" evidence="2">
    <location>
        <begin position="86"/>
        <end position="208"/>
    </location>
</feature>
<feature type="compositionally biased region" description="Low complexity" evidence="1">
    <location>
        <begin position="11"/>
        <end position="21"/>
    </location>
</feature>
<reference evidence="4" key="1">
    <citation type="submission" date="2013-10" db="EMBL/GenBank/DDBJ databases">
        <title>Genome sequencing of Onchocerca volvulus.</title>
        <authorList>
            <person name="Cotton J."/>
            <person name="Tsai J."/>
            <person name="Stanley E."/>
            <person name="Tracey A."/>
            <person name="Holroyd N."/>
            <person name="Lustigman S."/>
            <person name="Berriman M."/>
        </authorList>
    </citation>
    <scope>NUCLEOTIDE SEQUENCE</scope>
</reference>
<dbReference type="InterPro" id="IPR050704">
    <property type="entry name" value="Peptidase_C85-like"/>
</dbReference>
<feature type="compositionally biased region" description="Basic and acidic residues" evidence="1">
    <location>
        <begin position="380"/>
        <end position="391"/>
    </location>
</feature>
<evidence type="ECO:0000313" key="3">
    <source>
        <dbReference type="EnsemblMetazoa" id="OVOC11233.1"/>
    </source>
</evidence>
<dbReference type="EMBL" id="CMVM020000350">
    <property type="status" value="NOT_ANNOTATED_CDS"/>
    <property type="molecule type" value="Genomic_DNA"/>
</dbReference>
<keyword evidence="4" id="KW-1185">Reference proteome</keyword>
<organism evidence="3 4">
    <name type="scientific">Onchocerca volvulus</name>
    <dbReference type="NCBI Taxonomy" id="6282"/>
    <lineage>
        <taxon>Eukaryota</taxon>
        <taxon>Metazoa</taxon>
        <taxon>Ecdysozoa</taxon>
        <taxon>Nematoda</taxon>
        <taxon>Chromadorea</taxon>
        <taxon>Rhabditida</taxon>
        <taxon>Spirurina</taxon>
        <taxon>Spiruromorpha</taxon>
        <taxon>Filarioidea</taxon>
        <taxon>Onchocercidae</taxon>
        <taxon>Onchocerca</taxon>
    </lineage>
</organism>
<dbReference type="InterPro" id="IPR038765">
    <property type="entry name" value="Papain-like_cys_pep_sf"/>
</dbReference>
<dbReference type="AlphaFoldDB" id="A0A8R1TK73"/>
<evidence type="ECO:0000313" key="4">
    <source>
        <dbReference type="Proteomes" id="UP000024404"/>
    </source>
</evidence>
<feature type="compositionally biased region" description="Polar residues" evidence="1">
    <location>
        <begin position="332"/>
        <end position="342"/>
    </location>
</feature>